<comment type="caution">
    <text evidence="2">The sequence shown here is derived from an EMBL/GenBank/DDBJ whole genome shotgun (WGS) entry which is preliminary data.</text>
</comment>
<proteinExistence type="predicted"/>
<dbReference type="STRING" id="1641875.XM53_14950"/>
<dbReference type="OrthoDB" id="9816009at2"/>
<reference evidence="2 3" key="1">
    <citation type="submission" date="2015-04" db="EMBL/GenBank/DDBJ databases">
        <title>The draft genome sequence of Roseovarius sp.R12b.</title>
        <authorList>
            <person name="Li G."/>
            <person name="Lai Q."/>
            <person name="Shao Z."/>
            <person name="Yan P."/>
        </authorList>
    </citation>
    <scope>NUCLEOTIDE SEQUENCE [LARGE SCALE GENOMIC DNA]</scope>
    <source>
        <strain evidence="2 3">R12B</strain>
    </source>
</reference>
<dbReference type="RefSeq" id="WP_057794721.1">
    <property type="nucleotide sequence ID" value="NZ_LAXJ01000018.1"/>
</dbReference>
<dbReference type="AlphaFoldDB" id="A0A0T5NRN5"/>
<dbReference type="EMBL" id="LAXJ01000018">
    <property type="protein sequence ID" value="KRS11575.1"/>
    <property type="molecule type" value="Genomic_DNA"/>
</dbReference>
<evidence type="ECO:0000256" key="1">
    <source>
        <dbReference type="SAM" id="SignalP"/>
    </source>
</evidence>
<feature type="signal peptide" evidence="1">
    <location>
        <begin position="1"/>
        <end position="28"/>
    </location>
</feature>
<dbReference type="PATRIC" id="fig|1641875.4.peg.798"/>
<evidence type="ECO:0000313" key="2">
    <source>
        <dbReference type="EMBL" id="KRS11575.1"/>
    </source>
</evidence>
<dbReference type="Proteomes" id="UP000051295">
    <property type="component" value="Unassembled WGS sequence"/>
</dbReference>
<name>A0A0T5NRN5_9RHOB</name>
<organism evidence="2 3">
    <name type="scientific">Roseovarius atlanticus</name>
    <dbReference type="NCBI Taxonomy" id="1641875"/>
    <lineage>
        <taxon>Bacteria</taxon>
        <taxon>Pseudomonadati</taxon>
        <taxon>Pseudomonadota</taxon>
        <taxon>Alphaproteobacteria</taxon>
        <taxon>Rhodobacterales</taxon>
        <taxon>Roseobacteraceae</taxon>
        <taxon>Roseovarius</taxon>
    </lineage>
</organism>
<keyword evidence="3" id="KW-1185">Reference proteome</keyword>
<accession>A0A0T5NRN5</accession>
<keyword evidence="1" id="KW-0732">Signal</keyword>
<protein>
    <recommendedName>
        <fullName evidence="4">SH3b domain-containing protein</fullName>
    </recommendedName>
</protein>
<feature type="chain" id="PRO_5006663830" description="SH3b domain-containing protein" evidence="1">
    <location>
        <begin position="29"/>
        <end position="110"/>
    </location>
</feature>
<evidence type="ECO:0000313" key="3">
    <source>
        <dbReference type="Proteomes" id="UP000051295"/>
    </source>
</evidence>
<sequence length="110" mass="12041">MNLFSQYLVLLGGLAVAALAPADAQAQAAEPWEAACIMRHLDPNGDGFLSIRSGPGSNHPEILRVRNGDSMPIDTRKCQGKWCFAESISKNGQRLNQTGWFHTGWCEMIP</sequence>
<evidence type="ECO:0008006" key="4">
    <source>
        <dbReference type="Google" id="ProtNLM"/>
    </source>
</evidence>
<dbReference type="Gene3D" id="2.30.30.40">
    <property type="entry name" value="SH3 Domains"/>
    <property type="match status" value="1"/>
</dbReference>
<gene>
    <name evidence="2" type="ORF">XM53_14950</name>
</gene>